<reference evidence="3" key="1">
    <citation type="journal article" date="2015" name="Nat. Genet.">
        <title>The genome and transcriptome of the zoonotic hookworm Ancylostoma ceylanicum identify infection-specific gene families.</title>
        <authorList>
            <person name="Schwarz E.M."/>
            <person name="Hu Y."/>
            <person name="Antoshechkin I."/>
            <person name="Miller M.M."/>
            <person name="Sternberg P.W."/>
            <person name="Aroian R.V."/>
        </authorList>
    </citation>
    <scope>NUCLEOTIDE SEQUENCE</scope>
    <source>
        <strain evidence="3">HY135</strain>
    </source>
</reference>
<proteinExistence type="predicted"/>
<protein>
    <submittedName>
        <fullName evidence="2">Uncharacterized protein</fullName>
    </submittedName>
</protein>
<feature type="region of interest" description="Disordered" evidence="1">
    <location>
        <begin position="39"/>
        <end position="66"/>
    </location>
</feature>
<dbReference type="EMBL" id="JARK01001522">
    <property type="protein sequence ID" value="EYB93058.1"/>
    <property type="molecule type" value="Genomic_DNA"/>
</dbReference>
<feature type="compositionally biased region" description="Polar residues" evidence="1">
    <location>
        <begin position="41"/>
        <end position="64"/>
    </location>
</feature>
<gene>
    <name evidence="2" type="primary">Acey_s0186.g1055</name>
    <name evidence="2" type="ORF">Y032_0186g1055</name>
</gene>
<sequence>MHLLTIVTSQNSIKCTSNRCLFRTKMPLGLLTAFLKKSRPSAKTGTSQPKCEKSQQPPCSSPSMHGTCLRKRLRIGSRSGQH</sequence>
<accession>A0A016SQW7</accession>
<dbReference type="Proteomes" id="UP000024635">
    <property type="component" value="Unassembled WGS sequence"/>
</dbReference>
<evidence type="ECO:0000256" key="1">
    <source>
        <dbReference type="SAM" id="MobiDB-lite"/>
    </source>
</evidence>
<comment type="caution">
    <text evidence="2">The sequence shown here is derived from an EMBL/GenBank/DDBJ whole genome shotgun (WGS) entry which is preliminary data.</text>
</comment>
<name>A0A016SQW7_9BILA</name>
<organism evidence="2 3">
    <name type="scientific">Ancylostoma ceylanicum</name>
    <dbReference type="NCBI Taxonomy" id="53326"/>
    <lineage>
        <taxon>Eukaryota</taxon>
        <taxon>Metazoa</taxon>
        <taxon>Ecdysozoa</taxon>
        <taxon>Nematoda</taxon>
        <taxon>Chromadorea</taxon>
        <taxon>Rhabditida</taxon>
        <taxon>Rhabditina</taxon>
        <taxon>Rhabditomorpha</taxon>
        <taxon>Strongyloidea</taxon>
        <taxon>Ancylostomatidae</taxon>
        <taxon>Ancylostomatinae</taxon>
        <taxon>Ancylostoma</taxon>
    </lineage>
</organism>
<dbReference type="AlphaFoldDB" id="A0A016SQW7"/>
<evidence type="ECO:0000313" key="3">
    <source>
        <dbReference type="Proteomes" id="UP000024635"/>
    </source>
</evidence>
<keyword evidence="3" id="KW-1185">Reference proteome</keyword>
<evidence type="ECO:0000313" key="2">
    <source>
        <dbReference type="EMBL" id="EYB93058.1"/>
    </source>
</evidence>